<reference evidence="2" key="1">
    <citation type="journal article" date="2022" name="Mol. Ecol. Resour.">
        <title>The genomes of chicory, endive, great burdock and yacon provide insights into Asteraceae palaeo-polyploidization history and plant inulin production.</title>
        <authorList>
            <person name="Fan W."/>
            <person name="Wang S."/>
            <person name="Wang H."/>
            <person name="Wang A."/>
            <person name="Jiang F."/>
            <person name="Liu H."/>
            <person name="Zhao H."/>
            <person name="Xu D."/>
            <person name="Zhang Y."/>
        </authorList>
    </citation>
    <scope>NUCLEOTIDE SEQUENCE [LARGE SCALE GENOMIC DNA]</scope>
    <source>
        <strain evidence="2">cv. Punajuju</strain>
    </source>
</reference>
<keyword evidence="2" id="KW-1185">Reference proteome</keyword>
<evidence type="ECO:0000313" key="2">
    <source>
        <dbReference type="Proteomes" id="UP001055811"/>
    </source>
</evidence>
<reference evidence="1 2" key="2">
    <citation type="journal article" date="2022" name="Mol. Ecol. Resour.">
        <title>The genomes of chicory, endive, great burdock and yacon provide insights into Asteraceae paleo-polyploidization history and plant inulin production.</title>
        <authorList>
            <person name="Fan W."/>
            <person name="Wang S."/>
            <person name="Wang H."/>
            <person name="Wang A."/>
            <person name="Jiang F."/>
            <person name="Liu H."/>
            <person name="Zhao H."/>
            <person name="Xu D."/>
            <person name="Zhang Y."/>
        </authorList>
    </citation>
    <scope>NUCLEOTIDE SEQUENCE [LARGE SCALE GENOMIC DNA]</scope>
    <source>
        <strain evidence="2">cv. Punajuju</strain>
        <tissue evidence="1">Leaves</tissue>
    </source>
</reference>
<protein>
    <submittedName>
        <fullName evidence="1">Uncharacterized protein</fullName>
    </submittedName>
</protein>
<name>A0ACB9AFD5_CICIN</name>
<accession>A0ACB9AFD5</accession>
<evidence type="ECO:0000313" key="1">
    <source>
        <dbReference type="EMBL" id="KAI3708907.1"/>
    </source>
</evidence>
<dbReference type="Proteomes" id="UP001055811">
    <property type="component" value="Linkage Group LG07"/>
</dbReference>
<gene>
    <name evidence="1" type="ORF">L2E82_38466</name>
</gene>
<proteinExistence type="predicted"/>
<sequence>MKSFSYWFPQLHPQKSWKQFDFVFLTWYLHLTWSENNPRTISLRNPREPETEFLRNIVDIIYNKLNRKQVYLPANLTGMDPRVEEINSWLKHSDAQFLAICGMGGSGKTTLAKCIVYSNWKQFENISIIEDIGSRCKEPHNLLQLQEKLFADISEGKNRKIPSVCEGTFKIEEALQMRKALVVLDDIVEPIQLVALLGHGNINKQSKIIITTRENNAGKWFGSRSWKCQEYKMKLLNDDESLELLSLHAFQSKIPMEGYKELAQHVVQYCEGNPLALEVLGASLLEDNSIQSWKSALNLLEKEIHSGIYSGGERVEGLALDMPMLADEDVTYAHKVMQNK</sequence>
<comment type="caution">
    <text evidence="1">The sequence shown here is derived from an EMBL/GenBank/DDBJ whole genome shotgun (WGS) entry which is preliminary data.</text>
</comment>
<organism evidence="1 2">
    <name type="scientific">Cichorium intybus</name>
    <name type="common">Chicory</name>
    <dbReference type="NCBI Taxonomy" id="13427"/>
    <lineage>
        <taxon>Eukaryota</taxon>
        <taxon>Viridiplantae</taxon>
        <taxon>Streptophyta</taxon>
        <taxon>Embryophyta</taxon>
        <taxon>Tracheophyta</taxon>
        <taxon>Spermatophyta</taxon>
        <taxon>Magnoliopsida</taxon>
        <taxon>eudicotyledons</taxon>
        <taxon>Gunneridae</taxon>
        <taxon>Pentapetalae</taxon>
        <taxon>asterids</taxon>
        <taxon>campanulids</taxon>
        <taxon>Asterales</taxon>
        <taxon>Asteraceae</taxon>
        <taxon>Cichorioideae</taxon>
        <taxon>Cichorieae</taxon>
        <taxon>Cichoriinae</taxon>
        <taxon>Cichorium</taxon>
    </lineage>
</organism>
<dbReference type="EMBL" id="CM042015">
    <property type="protein sequence ID" value="KAI3708907.1"/>
    <property type="molecule type" value="Genomic_DNA"/>
</dbReference>